<dbReference type="Proteomes" id="UP001162501">
    <property type="component" value="Chromosome 1"/>
</dbReference>
<dbReference type="EMBL" id="OX596085">
    <property type="protein sequence ID" value="CAM9290104.1"/>
    <property type="molecule type" value="Genomic_DNA"/>
</dbReference>
<evidence type="ECO:0000313" key="2">
    <source>
        <dbReference type="Proteomes" id="UP001162501"/>
    </source>
</evidence>
<reference evidence="1" key="2">
    <citation type="submission" date="2025-03" db="EMBL/GenBank/DDBJ databases">
        <authorList>
            <consortium name="ELIXIR-Norway"/>
            <consortium name="Elixir Norway"/>
        </authorList>
    </citation>
    <scope>NUCLEOTIDE SEQUENCE</scope>
</reference>
<evidence type="ECO:0000313" key="1">
    <source>
        <dbReference type="EMBL" id="CAM9290104.1"/>
    </source>
</evidence>
<sequence>MGTYKKGSPVLAKLQKHRASLMGFRSAQATSDHPELAQVRAPTGGSPRSERLLTAFDPPGPSGTGVLSAGVLGPGTERTIHTLNFGRLWETLPSPQVADCCPVHIPSWYSKGCQSSNPLTERPEGPGPDVQH</sequence>
<gene>
    <name evidence="1" type="ORF">MRATA1EN22A_LOCUS496</name>
</gene>
<protein>
    <submittedName>
        <fullName evidence="1">Uncharacterized protein</fullName>
    </submittedName>
</protein>
<proteinExistence type="predicted"/>
<reference evidence="1" key="1">
    <citation type="submission" date="2023-05" db="EMBL/GenBank/DDBJ databases">
        <authorList>
            <consortium name="ELIXIR-Norway"/>
        </authorList>
    </citation>
    <scope>NUCLEOTIDE SEQUENCE</scope>
</reference>
<accession>A0AC59Y132</accession>
<organism evidence="1 2">
    <name type="scientific">Rangifer tarandus platyrhynchus</name>
    <name type="common">Svalbard reindeer</name>
    <dbReference type="NCBI Taxonomy" id="3082113"/>
    <lineage>
        <taxon>Eukaryota</taxon>
        <taxon>Metazoa</taxon>
        <taxon>Chordata</taxon>
        <taxon>Craniata</taxon>
        <taxon>Vertebrata</taxon>
        <taxon>Euteleostomi</taxon>
        <taxon>Mammalia</taxon>
        <taxon>Eutheria</taxon>
        <taxon>Laurasiatheria</taxon>
        <taxon>Artiodactyla</taxon>
        <taxon>Ruminantia</taxon>
        <taxon>Pecora</taxon>
        <taxon>Cervidae</taxon>
        <taxon>Odocoileinae</taxon>
        <taxon>Rangifer</taxon>
    </lineage>
</organism>
<name>A0AC59Y132_RANTA</name>